<keyword evidence="2" id="KW-0808">Transferase</keyword>
<dbReference type="Pfam" id="PF01553">
    <property type="entry name" value="Acyltransferase"/>
    <property type="match status" value="1"/>
</dbReference>
<dbReference type="SUPFAM" id="SSF69593">
    <property type="entry name" value="Glycerol-3-phosphate (1)-acyltransferase"/>
    <property type="match status" value="1"/>
</dbReference>
<dbReference type="SMART" id="SM00563">
    <property type="entry name" value="PlsC"/>
    <property type="match status" value="1"/>
</dbReference>
<sequence>MNKYLKILFFALVVKPLTLIMLGLNIRNRHQLPKGGPAIIAANHNSHLDTIVLMSLYPLSQIHKVRPVAAADYFLKNKFLKWFSLNIMGIIPLERKARKSKDELFFDCKKALENEDILILYPEGSRGEPGQMAELKKGIYYVSTLVPKTIVTPVIMHGLDKSLPKGEALFVPFNCDVIIGRNIEVVDDAQTFIDNLKDEFEDLSKFCLTH</sequence>
<dbReference type="EMBL" id="CP117812">
    <property type="protein sequence ID" value="WDE98500.1"/>
    <property type="molecule type" value="Genomic_DNA"/>
</dbReference>
<name>A0ABY7VZ60_9BACT</name>
<organism evidence="6 7">
    <name type="scientific">Lentisphaera profundi</name>
    <dbReference type="NCBI Taxonomy" id="1658616"/>
    <lineage>
        <taxon>Bacteria</taxon>
        <taxon>Pseudomonadati</taxon>
        <taxon>Lentisphaerota</taxon>
        <taxon>Lentisphaeria</taxon>
        <taxon>Lentisphaerales</taxon>
        <taxon>Lentisphaeraceae</taxon>
        <taxon>Lentisphaera</taxon>
    </lineage>
</organism>
<keyword evidence="3 6" id="KW-0012">Acyltransferase</keyword>
<gene>
    <name evidence="6" type="ORF">PQO03_11670</name>
</gene>
<keyword evidence="4" id="KW-0472">Membrane</keyword>
<protein>
    <submittedName>
        <fullName evidence="6">Lysophospholipid acyltransferase family protein</fullName>
    </submittedName>
</protein>
<comment type="pathway">
    <text evidence="1">Lipid metabolism.</text>
</comment>
<proteinExistence type="predicted"/>
<keyword evidence="4" id="KW-1133">Transmembrane helix</keyword>
<keyword evidence="7" id="KW-1185">Reference proteome</keyword>
<dbReference type="GO" id="GO:0016746">
    <property type="term" value="F:acyltransferase activity"/>
    <property type="evidence" value="ECO:0007669"/>
    <property type="project" value="UniProtKB-KW"/>
</dbReference>
<evidence type="ECO:0000256" key="3">
    <source>
        <dbReference type="ARBA" id="ARBA00023315"/>
    </source>
</evidence>
<reference evidence="6 7" key="1">
    <citation type="submission" date="2023-02" db="EMBL/GenBank/DDBJ databases">
        <title>Genome sequence of Lentisphaera profundi SAORIC-696.</title>
        <authorList>
            <person name="Kim e."/>
            <person name="Cho J.-C."/>
            <person name="Choi A."/>
            <person name="Kang I."/>
        </authorList>
    </citation>
    <scope>NUCLEOTIDE SEQUENCE [LARGE SCALE GENOMIC DNA]</scope>
    <source>
        <strain evidence="6 7">SAORIC-696</strain>
    </source>
</reference>
<evidence type="ECO:0000313" key="7">
    <source>
        <dbReference type="Proteomes" id="UP001214250"/>
    </source>
</evidence>
<feature type="domain" description="Phospholipid/glycerol acyltransferase" evidence="5">
    <location>
        <begin position="38"/>
        <end position="159"/>
    </location>
</feature>
<evidence type="ECO:0000256" key="2">
    <source>
        <dbReference type="ARBA" id="ARBA00022679"/>
    </source>
</evidence>
<accession>A0ABY7VZ60</accession>
<keyword evidence="4" id="KW-0812">Transmembrane</keyword>
<evidence type="ECO:0000313" key="6">
    <source>
        <dbReference type="EMBL" id="WDE98500.1"/>
    </source>
</evidence>
<dbReference type="RefSeq" id="WP_274153371.1">
    <property type="nucleotide sequence ID" value="NZ_CP117812.1"/>
</dbReference>
<evidence type="ECO:0000256" key="1">
    <source>
        <dbReference type="ARBA" id="ARBA00005189"/>
    </source>
</evidence>
<dbReference type="CDD" id="cd07989">
    <property type="entry name" value="LPLAT_AGPAT-like"/>
    <property type="match status" value="1"/>
</dbReference>
<dbReference type="PANTHER" id="PTHR10434:SF11">
    <property type="entry name" value="1-ACYL-SN-GLYCEROL-3-PHOSPHATE ACYLTRANSFERASE"/>
    <property type="match status" value="1"/>
</dbReference>
<dbReference type="Proteomes" id="UP001214250">
    <property type="component" value="Chromosome 2"/>
</dbReference>
<dbReference type="PANTHER" id="PTHR10434">
    <property type="entry name" value="1-ACYL-SN-GLYCEROL-3-PHOSPHATE ACYLTRANSFERASE"/>
    <property type="match status" value="1"/>
</dbReference>
<evidence type="ECO:0000256" key="4">
    <source>
        <dbReference type="SAM" id="Phobius"/>
    </source>
</evidence>
<feature type="transmembrane region" description="Helical" evidence="4">
    <location>
        <begin position="6"/>
        <end position="24"/>
    </location>
</feature>
<evidence type="ECO:0000259" key="5">
    <source>
        <dbReference type="SMART" id="SM00563"/>
    </source>
</evidence>
<dbReference type="InterPro" id="IPR002123">
    <property type="entry name" value="Plipid/glycerol_acylTrfase"/>
</dbReference>